<dbReference type="EMBL" id="FN597644">
    <property type="protein sequence ID" value="CBI42026.1"/>
    <property type="molecule type" value="Genomic_DNA"/>
</dbReference>
<evidence type="ECO:0000256" key="1">
    <source>
        <dbReference type="SAM" id="MobiDB-lite"/>
    </source>
</evidence>
<feature type="region of interest" description="Disordered" evidence="1">
    <location>
        <begin position="1"/>
        <end position="23"/>
    </location>
</feature>
<dbReference type="KEGG" id="bao:BAMF_0900"/>
<protein>
    <submittedName>
        <fullName evidence="2">Uncharacterized protein</fullName>
    </submittedName>
</protein>
<evidence type="ECO:0000313" key="3">
    <source>
        <dbReference type="Proteomes" id="UP000006562"/>
    </source>
</evidence>
<dbReference type="RefSeq" id="WP_013351521.1">
    <property type="nucleotide sequence ID" value="NC_014551.1"/>
</dbReference>
<evidence type="ECO:0000313" key="2">
    <source>
        <dbReference type="EMBL" id="CBI42026.1"/>
    </source>
</evidence>
<reference evidence="2 3" key="1">
    <citation type="journal article" date="2011" name="Int. J. Syst. Evol. Microbiol.">
        <title>Relationship of Bacillus amyloliquefaciens clades associated with strains DSM 7T and FZB42T: a proposal for Bacillus amyloliquefaciens subsp. amyloliquefaciens subsp. nov. and Bacillus amyloliquefaciens subsp. plantarum subsp. nov. based on complete genome sequence comparisons.</title>
        <authorList>
            <person name="Borriss R."/>
            <person name="Chen X.H."/>
            <person name="Rueckert C."/>
            <person name="Blom J."/>
            <person name="Becker A."/>
            <person name="Baumgarth B."/>
            <person name="Fan B."/>
            <person name="Pukall R."/>
            <person name="Schumann P."/>
            <person name="Sproer C."/>
            <person name="Junge H."/>
            <person name="Vater J."/>
            <person name="Puhler A."/>
            <person name="Klenk H.P."/>
        </authorList>
    </citation>
    <scope>NUCLEOTIDE SEQUENCE [LARGE SCALE GENOMIC DNA]</scope>
    <source>
        <strain evidence="3">DSM 7</strain>
    </source>
</reference>
<reference evidence="3" key="2">
    <citation type="journal article" date="2011" name="J. Biotechnol.">
        <title>Genome sequence of B. amyloliquefaciens type strain DSM7(T) reveals differences to plant-associated B. amyloliquefaciens FZB42.</title>
        <authorList>
            <person name="Ruckert C."/>
            <person name="Blom J."/>
            <person name="Chen X."/>
            <person name="Reva O."/>
            <person name="Borriss R."/>
        </authorList>
    </citation>
    <scope>NUCLEOTIDE SEQUENCE [LARGE SCALE GENOMIC DNA]</scope>
    <source>
        <strain evidence="3">DSM 7</strain>
    </source>
</reference>
<sequence>MSIRDILKKREEERDKASSGESEFPEGVTRYVRVGSYGEINKDGRNLVILAQPDDWYIYFVHENKEYTGKGYDHKFRKHTCLHSPHDKVGTEELQQYFRPGKDECISCKAGAQRKMFFMIPVYDPKYKTYRVIDIAEFHANNLIDDYDKAEKPAKKILPDYTLVGQAVHFKQADKTYSLETGDLPDEVIEEAKAFIGIDYKYEELANFREESDIVKLLHEAKDGVKKSVLPPLEGGSATDSNEPEPWKPSDEELPF</sequence>
<gene>
    <name evidence="2" type="ordered locus">BAMF_0900</name>
</gene>
<dbReference type="AlphaFoldDB" id="A0A9P1JG17"/>
<keyword evidence="3" id="KW-1185">Reference proteome</keyword>
<name>A0A9P1JG17_BACAS</name>
<organism evidence="2 3">
    <name type="scientific">Bacillus amyloliquefaciens (strain ATCC 23350 / DSM 7 / BCRC 11601 / CCUG 28519 / NBRC 15535 / NRRL B-14393 / F)</name>
    <dbReference type="NCBI Taxonomy" id="692420"/>
    <lineage>
        <taxon>Bacteria</taxon>
        <taxon>Bacillati</taxon>
        <taxon>Bacillota</taxon>
        <taxon>Bacilli</taxon>
        <taxon>Bacillales</taxon>
        <taxon>Bacillaceae</taxon>
        <taxon>Bacillus</taxon>
        <taxon>Bacillus amyloliquefaciens group</taxon>
    </lineage>
</organism>
<proteinExistence type="predicted"/>
<feature type="region of interest" description="Disordered" evidence="1">
    <location>
        <begin position="227"/>
        <end position="256"/>
    </location>
</feature>
<dbReference type="Proteomes" id="UP000006562">
    <property type="component" value="Chromosome"/>
</dbReference>
<feature type="compositionally biased region" description="Basic and acidic residues" evidence="1">
    <location>
        <begin position="1"/>
        <end position="18"/>
    </location>
</feature>
<feature type="compositionally biased region" description="Basic and acidic residues" evidence="1">
    <location>
        <begin position="245"/>
        <end position="256"/>
    </location>
</feature>
<accession>A0A9P1JG17</accession>